<proteinExistence type="predicted"/>
<accession>A0A364NCI1</accession>
<dbReference type="AlphaFoldDB" id="A0A364NCI1"/>
<dbReference type="EMBL" id="QGDH01000016">
    <property type="protein sequence ID" value="RAR14976.1"/>
    <property type="molecule type" value="Genomic_DNA"/>
</dbReference>
<protein>
    <recommendedName>
        <fullName evidence="3">Lccl domain-containing protein</fullName>
    </recommendedName>
</protein>
<organism evidence="1 2">
    <name type="scientific">Stemphylium lycopersici</name>
    <name type="common">Tomato gray leaf spot disease fungus</name>
    <name type="synonym">Thyrospora lycopersici</name>
    <dbReference type="NCBI Taxonomy" id="183478"/>
    <lineage>
        <taxon>Eukaryota</taxon>
        <taxon>Fungi</taxon>
        <taxon>Dikarya</taxon>
        <taxon>Ascomycota</taxon>
        <taxon>Pezizomycotina</taxon>
        <taxon>Dothideomycetes</taxon>
        <taxon>Pleosporomycetidae</taxon>
        <taxon>Pleosporales</taxon>
        <taxon>Pleosporineae</taxon>
        <taxon>Pleosporaceae</taxon>
        <taxon>Stemphylium</taxon>
    </lineage>
</organism>
<dbReference type="PANTHER" id="PTHR38115">
    <property type="entry name" value="LIPOCALIN-LIKE DOMAIN-CONTAINING PROTEIN"/>
    <property type="match status" value="1"/>
</dbReference>
<name>A0A364NCI1_STELY</name>
<evidence type="ECO:0000313" key="2">
    <source>
        <dbReference type="Proteomes" id="UP000249619"/>
    </source>
</evidence>
<dbReference type="InterPro" id="IPR012674">
    <property type="entry name" value="Calycin"/>
</dbReference>
<gene>
    <name evidence="1" type="ORF">DDE83_001612</name>
</gene>
<comment type="caution">
    <text evidence="1">The sequence shown here is derived from an EMBL/GenBank/DDBJ whole genome shotgun (WGS) entry which is preliminary data.</text>
</comment>
<dbReference type="PANTHER" id="PTHR38115:SF1">
    <property type="entry name" value="LIPOCALIN-LIKE DOMAIN-CONTAINING PROTEIN"/>
    <property type="match status" value="1"/>
</dbReference>
<keyword evidence="2" id="KW-1185">Reference proteome</keyword>
<dbReference type="InterPro" id="IPR053037">
    <property type="entry name" value="Pericyclase_pydY-like"/>
</dbReference>
<dbReference type="Proteomes" id="UP000249619">
    <property type="component" value="Unassembled WGS sequence"/>
</dbReference>
<dbReference type="Gene3D" id="2.40.128.20">
    <property type="match status" value="1"/>
</dbReference>
<evidence type="ECO:0008006" key="3">
    <source>
        <dbReference type="Google" id="ProtNLM"/>
    </source>
</evidence>
<sequence>MAAPENVGIKNLQGKWQMNKSLSDAFDPVLTLQGIGWFTRKALGAATITQHLQETPTTGEDNAPTTNIKIDQIITGGLKGSVENRVLDWHYREHTDWLFGTVKGHSRYSTLQKVQEEGKNGGAKEEDMKYLTEGWLKETEDGEVVESFADNDGNKWTAWQVWGFAEIGGERKLTRRFVVRKKDKEEVVKVRLVYDYLGALE</sequence>
<reference evidence="2" key="1">
    <citation type="submission" date="2018-05" db="EMBL/GenBank/DDBJ databases">
        <title>Draft genome sequence of Stemphylium lycopersici strain CIDEFI 213.</title>
        <authorList>
            <person name="Medina R."/>
            <person name="Franco M.E.E."/>
            <person name="Lucentini C.G."/>
            <person name="Saparrat M.C.N."/>
            <person name="Balatti P.A."/>
        </authorList>
    </citation>
    <scope>NUCLEOTIDE SEQUENCE [LARGE SCALE GENOMIC DNA]</scope>
    <source>
        <strain evidence="2">CIDEFI 213</strain>
    </source>
</reference>
<evidence type="ECO:0000313" key="1">
    <source>
        <dbReference type="EMBL" id="RAR14976.1"/>
    </source>
</evidence>